<keyword evidence="4" id="KW-1185">Reference proteome</keyword>
<dbReference type="Proteomes" id="UP001054252">
    <property type="component" value="Unassembled WGS sequence"/>
</dbReference>
<reference evidence="3 4" key="1">
    <citation type="journal article" date="2021" name="Commun. Biol.">
        <title>The genome of Shorea leprosula (Dipterocarpaceae) highlights the ecological relevance of drought in aseasonal tropical rainforests.</title>
        <authorList>
            <person name="Ng K.K.S."/>
            <person name="Kobayashi M.J."/>
            <person name="Fawcett J.A."/>
            <person name="Hatakeyama M."/>
            <person name="Paape T."/>
            <person name="Ng C.H."/>
            <person name="Ang C.C."/>
            <person name="Tnah L.H."/>
            <person name="Lee C.T."/>
            <person name="Nishiyama T."/>
            <person name="Sese J."/>
            <person name="O'Brien M.J."/>
            <person name="Copetti D."/>
            <person name="Mohd Noor M.I."/>
            <person name="Ong R.C."/>
            <person name="Putra M."/>
            <person name="Sireger I.Z."/>
            <person name="Indrioko S."/>
            <person name="Kosugi Y."/>
            <person name="Izuno A."/>
            <person name="Isagi Y."/>
            <person name="Lee S.L."/>
            <person name="Shimizu K.K."/>
        </authorList>
    </citation>
    <scope>NUCLEOTIDE SEQUENCE [LARGE SCALE GENOMIC DNA]</scope>
    <source>
        <strain evidence="3">214</strain>
    </source>
</reference>
<dbReference type="PANTHER" id="PTHR35708:SF3">
    <property type="entry name" value="GB|AAD25831.1"/>
    <property type="match status" value="1"/>
</dbReference>
<sequence>MVKTTESPVFKTPLLWAAFLLPCILFTSFLSFEFSPLLFTVPFLISSTIFILRVIKKKKKRVDLSEIPDSQNLLEDEVAEKVEPLIPETVPEYQASKGDDKGNNIKEHHVESTQIPTDSESSDDSETSGNLELNWMLDQNQEMSNDDSVSVDDEDGLIEIAIPGTDSIDDLSEEPKQNPPSFLPESIFRQQDLDELLVEMNEVNEEENLIEIDISMGSIKCSRFEIEA</sequence>
<dbReference type="AlphaFoldDB" id="A0AAV5K855"/>
<evidence type="ECO:0000256" key="2">
    <source>
        <dbReference type="SAM" id="Phobius"/>
    </source>
</evidence>
<feature type="transmembrane region" description="Helical" evidence="2">
    <location>
        <begin position="37"/>
        <end position="55"/>
    </location>
</feature>
<protein>
    <submittedName>
        <fullName evidence="3">Uncharacterized protein</fullName>
    </submittedName>
</protein>
<dbReference type="PANTHER" id="PTHR35708">
    <property type="entry name" value="GB|AAD25831.1"/>
    <property type="match status" value="1"/>
</dbReference>
<comment type="caution">
    <text evidence="3">The sequence shown here is derived from an EMBL/GenBank/DDBJ whole genome shotgun (WGS) entry which is preliminary data.</text>
</comment>
<evidence type="ECO:0000313" key="4">
    <source>
        <dbReference type="Proteomes" id="UP001054252"/>
    </source>
</evidence>
<proteinExistence type="predicted"/>
<gene>
    <name evidence="3" type="ORF">SLEP1_g29649</name>
</gene>
<feature type="region of interest" description="Disordered" evidence="1">
    <location>
        <begin position="88"/>
        <end position="129"/>
    </location>
</feature>
<dbReference type="EMBL" id="BPVZ01000052">
    <property type="protein sequence ID" value="GKV19380.1"/>
    <property type="molecule type" value="Genomic_DNA"/>
</dbReference>
<name>A0AAV5K855_9ROSI</name>
<feature type="transmembrane region" description="Helical" evidence="2">
    <location>
        <begin position="12"/>
        <end position="31"/>
    </location>
</feature>
<keyword evidence="2" id="KW-0812">Transmembrane</keyword>
<evidence type="ECO:0000313" key="3">
    <source>
        <dbReference type="EMBL" id="GKV19380.1"/>
    </source>
</evidence>
<organism evidence="3 4">
    <name type="scientific">Rubroshorea leprosula</name>
    <dbReference type="NCBI Taxonomy" id="152421"/>
    <lineage>
        <taxon>Eukaryota</taxon>
        <taxon>Viridiplantae</taxon>
        <taxon>Streptophyta</taxon>
        <taxon>Embryophyta</taxon>
        <taxon>Tracheophyta</taxon>
        <taxon>Spermatophyta</taxon>
        <taxon>Magnoliopsida</taxon>
        <taxon>eudicotyledons</taxon>
        <taxon>Gunneridae</taxon>
        <taxon>Pentapetalae</taxon>
        <taxon>rosids</taxon>
        <taxon>malvids</taxon>
        <taxon>Malvales</taxon>
        <taxon>Dipterocarpaceae</taxon>
        <taxon>Rubroshorea</taxon>
    </lineage>
</organism>
<evidence type="ECO:0000256" key="1">
    <source>
        <dbReference type="SAM" id="MobiDB-lite"/>
    </source>
</evidence>
<keyword evidence="2" id="KW-0472">Membrane</keyword>
<keyword evidence="2" id="KW-1133">Transmembrane helix</keyword>
<accession>A0AAV5K855</accession>
<feature type="compositionally biased region" description="Basic and acidic residues" evidence="1">
    <location>
        <begin position="97"/>
        <end position="111"/>
    </location>
</feature>